<dbReference type="Gene3D" id="1.10.10.10">
    <property type="entry name" value="Winged helix-like DNA-binding domain superfamily/Winged helix DNA-binding domain"/>
    <property type="match status" value="1"/>
</dbReference>
<dbReference type="PROSITE" id="PS50931">
    <property type="entry name" value="HTH_LYSR"/>
    <property type="match status" value="1"/>
</dbReference>
<evidence type="ECO:0000256" key="3">
    <source>
        <dbReference type="ARBA" id="ARBA00023125"/>
    </source>
</evidence>
<comment type="caution">
    <text evidence="6">The sequence shown here is derived from an EMBL/GenBank/DDBJ whole genome shotgun (WGS) entry which is preliminary data.</text>
</comment>
<dbReference type="Proteomes" id="UP000887320">
    <property type="component" value="Unassembled WGS sequence"/>
</dbReference>
<name>A0A8X8GEX2_ACIGI</name>
<sequence>MLKKRISLNSFKFFYYVAMYESATIASEKLSVTQGAVSRQIKNLEDTLNTSLFIRKGKNLELTSEGVLLLNCCQNIFHEIDKCLIKLNNRETDLNELVISCESTLCMKWLIPRLKNFNELKNPFKIKILTEEKQVDFNHIDLAIRRDDFHWKEHIYSLKLMNEIMFFIQNPAHIGDNILISSSRPKFWASLLKINLIRDKITNFHYKELDHFSLCIEACLSGLGITFASGYMIENELKNQKLEPIIAPFQDGSSYYLLSSSPFEEDYRKTVFKNWLIEELHQTRKYLEKYEQVKMEID</sequence>
<dbReference type="RefSeq" id="WP_234622754.1">
    <property type="nucleotide sequence ID" value="NZ_JAHWXT010000001.1"/>
</dbReference>
<dbReference type="InterPro" id="IPR000847">
    <property type="entry name" value="LysR_HTH_N"/>
</dbReference>
<dbReference type="EMBL" id="JAHWXT010000001">
    <property type="protein sequence ID" value="MCF0263613.1"/>
    <property type="molecule type" value="Genomic_DNA"/>
</dbReference>
<dbReference type="AlphaFoldDB" id="A0A8X8GEX2"/>
<dbReference type="InterPro" id="IPR058163">
    <property type="entry name" value="LysR-type_TF_proteobact-type"/>
</dbReference>
<dbReference type="SUPFAM" id="SSF46785">
    <property type="entry name" value="Winged helix' DNA-binding domain"/>
    <property type="match status" value="1"/>
</dbReference>
<feature type="domain" description="HTH lysR-type" evidence="5">
    <location>
        <begin position="6"/>
        <end position="63"/>
    </location>
</feature>
<dbReference type="SUPFAM" id="SSF53850">
    <property type="entry name" value="Periplasmic binding protein-like II"/>
    <property type="match status" value="1"/>
</dbReference>
<dbReference type="InterPro" id="IPR005119">
    <property type="entry name" value="LysR_subst-bd"/>
</dbReference>
<gene>
    <name evidence="6" type="ORF">KW868_03915</name>
</gene>
<keyword evidence="2" id="KW-0805">Transcription regulation</keyword>
<evidence type="ECO:0000313" key="6">
    <source>
        <dbReference type="EMBL" id="MCF0263613.1"/>
    </source>
</evidence>
<dbReference type="GO" id="GO:0043565">
    <property type="term" value="F:sequence-specific DNA binding"/>
    <property type="evidence" value="ECO:0007669"/>
    <property type="project" value="TreeGrafter"/>
</dbReference>
<comment type="similarity">
    <text evidence="1">Belongs to the LysR transcriptional regulatory family.</text>
</comment>
<keyword evidence="3" id="KW-0238">DNA-binding</keyword>
<evidence type="ECO:0000256" key="1">
    <source>
        <dbReference type="ARBA" id="ARBA00009437"/>
    </source>
</evidence>
<organism evidence="6 7">
    <name type="scientific">Acinetobacter guillouiae</name>
    <name type="common">Acinetobacter genomosp. 11</name>
    <dbReference type="NCBI Taxonomy" id="106649"/>
    <lineage>
        <taxon>Bacteria</taxon>
        <taxon>Pseudomonadati</taxon>
        <taxon>Pseudomonadota</taxon>
        <taxon>Gammaproteobacteria</taxon>
        <taxon>Moraxellales</taxon>
        <taxon>Moraxellaceae</taxon>
        <taxon>Acinetobacter</taxon>
    </lineage>
</organism>
<accession>A0A8X8GEX2</accession>
<protein>
    <submittedName>
        <fullName evidence="6">LysR family transcriptional regulator</fullName>
    </submittedName>
</protein>
<evidence type="ECO:0000259" key="5">
    <source>
        <dbReference type="PROSITE" id="PS50931"/>
    </source>
</evidence>
<evidence type="ECO:0000256" key="2">
    <source>
        <dbReference type="ARBA" id="ARBA00023015"/>
    </source>
</evidence>
<dbReference type="GO" id="GO:0003700">
    <property type="term" value="F:DNA-binding transcription factor activity"/>
    <property type="evidence" value="ECO:0007669"/>
    <property type="project" value="InterPro"/>
</dbReference>
<dbReference type="Pfam" id="PF00126">
    <property type="entry name" value="HTH_1"/>
    <property type="match status" value="1"/>
</dbReference>
<dbReference type="Pfam" id="PF03466">
    <property type="entry name" value="LysR_substrate"/>
    <property type="match status" value="1"/>
</dbReference>
<dbReference type="PANTHER" id="PTHR30537:SF74">
    <property type="entry name" value="HTH-TYPE TRANSCRIPTIONAL REGULATOR TRPI"/>
    <property type="match status" value="1"/>
</dbReference>
<dbReference type="InterPro" id="IPR036390">
    <property type="entry name" value="WH_DNA-bd_sf"/>
</dbReference>
<dbReference type="Gene3D" id="3.40.190.10">
    <property type="entry name" value="Periplasmic binding protein-like II"/>
    <property type="match status" value="2"/>
</dbReference>
<dbReference type="InterPro" id="IPR036388">
    <property type="entry name" value="WH-like_DNA-bd_sf"/>
</dbReference>
<dbReference type="PRINTS" id="PR00039">
    <property type="entry name" value="HTHLYSR"/>
</dbReference>
<evidence type="ECO:0000256" key="4">
    <source>
        <dbReference type="ARBA" id="ARBA00023163"/>
    </source>
</evidence>
<keyword evidence="4" id="KW-0804">Transcription</keyword>
<proteinExistence type="inferred from homology"/>
<dbReference type="PANTHER" id="PTHR30537">
    <property type="entry name" value="HTH-TYPE TRANSCRIPTIONAL REGULATOR"/>
    <property type="match status" value="1"/>
</dbReference>
<evidence type="ECO:0000313" key="7">
    <source>
        <dbReference type="Proteomes" id="UP000887320"/>
    </source>
</evidence>
<dbReference type="GO" id="GO:0006351">
    <property type="term" value="P:DNA-templated transcription"/>
    <property type="evidence" value="ECO:0007669"/>
    <property type="project" value="TreeGrafter"/>
</dbReference>
<reference evidence="6" key="1">
    <citation type="submission" date="2021-07" db="EMBL/GenBank/DDBJ databases">
        <authorList>
            <person name="Fernandez M."/>
            <person name="Pereira P."/>
            <person name="Torres Tejerizo G.A."/>
            <person name="Gonzalez P."/>
            <person name="Agostini E."/>
        </authorList>
    </citation>
    <scope>NUCLEOTIDE SEQUENCE</scope>
    <source>
        <strain evidence="6">SFC 500-1A</strain>
    </source>
</reference>